<dbReference type="CDD" id="cd16850">
    <property type="entry name" value="STAT6_DBD"/>
    <property type="match status" value="1"/>
</dbReference>
<dbReference type="Pfam" id="PF01017">
    <property type="entry name" value="STAT_alpha"/>
    <property type="match status" value="1"/>
</dbReference>
<dbReference type="InterPro" id="IPR048988">
    <property type="entry name" value="STAT_linker"/>
</dbReference>
<comment type="similarity">
    <text evidence="3 17">Belongs to the transcription factor STAT family.</text>
</comment>
<dbReference type="InterPro" id="IPR035857">
    <property type="entry name" value="STAT6_SH2"/>
</dbReference>
<protein>
    <recommendedName>
        <fullName evidence="17">Signal transducer and activator of transcription</fullName>
    </recommendedName>
</protein>
<keyword evidence="18" id="KW-0812">Transmembrane</keyword>
<name>A0A8D1LD02_PIG</name>
<dbReference type="GO" id="GO:0035771">
    <property type="term" value="P:interleukin-4-mediated signaling pathway"/>
    <property type="evidence" value="ECO:0007669"/>
    <property type="project" value="UniProtKB-ARBA"/>
</dbReference>
<keyword evidence="4 17" id="KW-0963">Cytoplasm</keyword>
<comment type="subunit">
    <text evidence="15">Forms a homodimer or a heterodimer with a related family member. Interacts with NCOA1 via its C-terminal LXXLL motif.</text>
</comment>
<evidence type="ECO:0000256" key="18">
    <source>
        <dbReference type="SAM" id="Phobius"/>
    </source>
</evidence>
<evidence type="ECO:0000256" key="16">
    <source>
        <dbReference type="PROSITE-ProRule" id="PRU00191"/>
    </source>
</evidence>
<dbReference type="FunFam" id="2.60.40.630:FF:000003">
    <property type="entry name" value="Signal transducer and transcription activator 6"/>
    <property type="match status" value="1"/>
</dbReference>
<dbReference type="Pfam" id="PF02865">
    <property type="entry name" value="STAT_int"/>
    <property type="match status" value="1"/>
</dbReference>
<keyword evidence="5 17" id="KW-0597">Phosphoprotein</keyword>
<evidence type="ECO:0000256" key="4">
    <source>
        <dbReference type="ARBA" id="ARBA00022490"/>
    </source>
</evidence>
<dbReference type="GO" id="GO:0005737">
    <property type="term" value="C:cytoplasm"/>
    <property type="evidence" value="ECO:0007669"/>
    <property type="project" value="UniProtKB-SubCell"/>
</dbReference>
<organism evidence="20 21">
    <name type="scientific">Sus scrofa</name>
    <name type="common">Pig</name>
    <dbReference type="NCBI Taxonomy" id="9823"/>
    <lineage>
        <taxon>Eukaryota</taxon>
        <taxon>Metazoa</taxon>
        <taxon>Chordata</taxon>
        <taxon>Craniata</taxon>
        <taxon>Vertebrata</taxon>
        <taxon>Euteleostomi</taxon>
        <taxon>Mammalia</taxon>
        <taxon>Eutheria</taxon>
        <taxon>Laurasiatheria</taxon>
        <taxon>Artiodactyla</taxon>
        <taxon>Suina</taxon>
        <taxon>Suidae</taxon>
        <taxon>Sus</taxon>
    </lineage>
</organism>
<evidence type="ECO:0000256" key="5">
    <source>
        <dbReference type="ARBA" id="ARBA00022553"/>
    </source>
</evidence>
<dbReference type="Gene3D" id="3.30.505.10">
    <property type="entry name" value="SH2 domain"/>
    <property type="match status" value="1"/>
</dbReference>
<dbReference type="PANTHER" id="PTHR11801">
    <property type="entry name" value="SIGNAL TRANSDUCER AND ACTIVATOR OF TRANSCRIPTION"/>
    <property type="match status" value="1"/>
</dbReference>
<evidence type="ECO:0000256" key="3">
    <source>
        <dbReference type="ARBA" id="ARBA00005586"/>
    </source>
</evidence>
<comment type="function">
    <text evidence="14">Carries out a dual function: signal transduction and activation of transcription. Involved in IL4/interleukin-4- and IL3/interleukin-3-mediated signaling.</text>
</comment>
<feature type="transmembrane region" description="Helical" evidence="18">
    <location>
        <begin position="12"/>
        <end position="39"/>
    </location>
</feature>
<dbReference type="Pfam" id="PF00017">
    <property type="entry name" value="SH2"/>
    <property type="match status" value="1"/>
</dbReference>
<evidence type="ECO:0000256" key="6">
    <source>
        <dbReference type="ARBA" id="ARBA00022765"/>
    </source>
</evidence>
<sequence length="1023" mass="113598">MSSRLPARVCKYVCVLGGGILWPGKLCMCVCFWVCLSVYPRNSWELCQGCTADSYSNLTLGNQAATPAFAGSHLGLRIVPCEEGAEMTFSPRTPGVLQHSELLGPLPHTLPSAVTRPLRRSPPRREGNLGVPDGVDWSSLPAFRVLHWRERRALRGFVFQRPRGGAQSLAPSKPQIMSLWGLVSKMPPEKLQRLYVDFPQHLRHLLGDWLENQPWEFLVGSDAFCCNMASALLSATVQRLQALAGEQGEGSTILQHISTLESIYQRDPLKLVATFRHILQGEKKAVMEQFRHLPMPFHWKQEELKFNTILRRLQHRVGETRLLRKALQPGAEAGQVSLHNLLETPAKGTGPSEALATLLQETVGELEAAQALVLKRIQIWKRQQQLAGNGAPFEESLAPLQERCESLVDIYSQLQQEVGAAGGELEPKTRAALISRLDEVLQTLVTSSFLVEKQPPQVLKTQTKFQAGVRFLLGLRFLGAPAKPPLVRADMVTEKQARELSMPQGPGAGAESTGEIINNSVPLENSVPGNCCSALFKNLLLKKIKRCERKGTESVTEEKCAVLFSTSFVLGPNKLPIQLQALSLPLVVIVHGNQDNNAKATILWDNAFSEMDRVPFVVAERVPWEKMCETLNLKFMAEVGTNRGLLPEHFLFLAQKIFNDNSLSMEAFQHRSVSWSQFNKEILLGRGFTFWQWFDGVLDLTKRCLRSYWSDRLIIGFISKQYVTSLLLNEPDGTFLLRFSDSEIGGITIAHVIRGQDGSPQIENIQPFSAKDLSIRSLGDRIRDLAQLKNLYPKKPKDEAFRSHYKPEQMGKDGRGYVPATIKMTVERDQPLPTPEPQMPTMVPTYDLGMAPDTSMNMQLSPDMVSQMYPPHSHSIPSYPAIPREESVSVLSAFQEPHLQMPPNLSQMGLPFDQPHPQGLLPCQPQEHAVSSPEPLLCPDVTMAEESCLSQPVGGFPQGTWVGEDMFPPLLPPTEQDLTKLLLEGQGESGGGSLGAQPLLQPSLYGQSGISMSHLDLRANPSW</sequence>
<evidence type="ECO:0000256" key="12">
    <source>
        <dbReference type="ARBA" id="ARBA00023163"/>
    </source>
</evidence>
<evidence type="ECO:0000256" key="1">
    <source>
        <dbReference type="ARBA" id="ARBA00004123"/>
    </source>
</evidence>
<dbReference type="GO" id="GO:0001228">
    <property type="term" value="F:DNA-binding transcription activator activity, RNA polymerase II-specific"/>
    <property type="evidence" value="ECO:0007669"/>
    <property type="project" value="UniProtKB-ARBA"/>
</dbReference>
<dbReference type="FunFam" id="3.30.505.10:FF:000048">
    <property type="entry name" value="Signal transducer and transcription activator 6"/>
    <property type="match status" value="1"/>
</dbReference>
<dbReference type="Gene3D" id="1.20.1050.20">
    <property type="entry name" value="STAT transcription factor, all-alpha domain"/>
    <property type="match status" value="1"/>
</dbReference>
<dbReference type="GO" id="GO:0000977">
    <property type="term" value="F:RNA polymerase II transcription regulatory region sequence-specific DNA binding"/>
    <property type="evidence" value="ECO:0007669"/>
    <property type="project" value="UniProtKB-ARBA"/>
</dbReference>
<evidence type="ECO:0000256" key="2">
    <source>
        <dbReference type="ARBA" id="ARBA00004496"/>
    </source>
</evidence>
<evidence type="ECO:0000256" key="10">
    <source>
        <dbReference type="ARBA" id="ARBA00023125"/>
    </source>
</evidence>
<evidence type="ECO:0000259" key="19">
    <source>
        <dbReference type="PROSITE" id="PS50001"/>
    </source>
</evidence>
<dbReference type="FunFam" id="1.10.238.10:FF:000029">
    <property type="entry name" value="Signal transducer and transcription activator 6"/>
    <property type="match status" value="1"/>
</dbReference>
<dbReference type="InterPro" id="IPR015988">
    <property type="entry name" value="STAT_TF_CC"/>
</dbReference>
<dbReference type="CDD" id="cd10377">
    <property type="entry name" value="SH2_STAT6"/>
    <property type="match status" value="1"/>
</dbReference>
<dbReference type="GO" id="GO:0005634">
    <property type="term" value="C:nucleus"/>
    <property type="evidence" value="ECO:0007669"/>
    <property type="project" value="UniProtKB-SubCell"/>
</dbReference>
<dbReference type="Pfam" id="PF02864">
    <property type="entry name" value="STAT_bind"/>
    <property type="match status" value="1"/>
</dbReference>
<keyword evidence="7" id="KW-0007">Acetylation</keyword>
<dbReference type="Gene3D" id="1.10.238.10">
    <property type="entry name" value="EF-hand"/>
    <property type="match status" value="1"/>
</dbReference>
<dbReference type="SMART" id="SM00964">
    <property type="entry name" value="STAT_int"/>
    <property type="match status" value="1"/>
</dbReference>
<dbReference type="SUPFAM" id="SSF48092">
    <property type="entry name" value="Transcription factor STAT-4 N-domain"/>
    <property type="match status" value="1"/>
</dbReference>
<dbReference type="InterPro" id="IPR013800">
    <property type="entry name" value="STAT_TF_alpha"/>
</dbReference>
<reference evidence="20" key="1">
    <citation type="submission" date="2025-08" db="UniProtKB">
        <authorList>
            <consortium name="Ensembl"/>
        </authorList>
    </citation>
    <scope>IDENTIFICATION</scope>
</reference>
<gene>
    <name evidence="20" type="primary">STAT6</name>
</gene>
<keyword evidence="8 16" id="KW-0727">SH2 domain</keyword>
<evidence type="ECO:0000256" key="8">
    <source>
        <dbReference type="ARBA" id="ARBA00022999"/>
    </source>
</evidence>
<dbReference type="Ensembl" id="ENSSSCT00050010881.1">
    <property type="protein sequence ID" value="ENSSSCP00050004674.1"/>
    <property type="gene ID" value="ENSSSCG00050007968.1"/>
</dbReference>
<dbReference type="InterPro" id="IPR028187">
    <property type="entry name" value="STAT6_C"/>
</dbReference>
<dbReference type="CDD" id="cd16856">
    <property type="entry name" value="STAT6_CCD"/>
    <property type="match status" value="1"/>
</dbReference>
<dbReference type="Proteomes" id="UP000694571">
    <property type="component" value="Unplaced"/>
</dbReference>
<keyword evidence="18" id="KW-1133">Transmembrane helix</keyword>
<proteinExistence type="inferred from homology"/>
<dbReference type="InterPro" id="IPR036535">
    <property type="entry name" value="STAT_N_sf"/>
</dbReference>
<keyword evidence="12 17" id="KW-0804">Transcription</keyword>
<dbReference type="FunFam" id="1.20.1050.20:FF:000004">
    <property type="entry name" value="Signal transducer and transcription activator 6"/>
    <property type="match status" value="1"/>
</dbReference>
<dbReference type="InterPro" id="IPR012345">
    <property type="entry name" value="STAT_TF_DNA-bd_N"/>
</dbReference>
<evidence type="ECO:0000313" key="21">
    <source>
        <dbReference type="Proteomes" id="UP000694571"/>
    </source>
</evidence>
<keyword evidence="11 17" id="KW-0010">Activator</keyword>
<comment type="subcellular location">
    <subcellularLocation>
        <location evidence="2 17">Cytoplasm</location>
    </subcellularLocation>
    <subcellularLocation>
        <location evidence="1 17">Nucleus</location>
    </subcellularLocation>
</comment>
<keyword evidence="9 17" id="KW-0805">Transcription regulation</keyword>
<evidence type="ECO:0000313" key="20">
    <source>
        <dbReference type="Ensembl" id="ENSSSCP00050004674.1"/>
    </source>
</evidence>
<dbReference type="InterPro" id="IPR013801">
    <property type="entry name" value="STAT_TF_DNA-bd"/>
</dbReference>
<evidence type="ECO:0000256" key="7">
    <source>
        <dbReference type="ARBA" id="ARBA00022990"/>
    </source>
</evidence>
<dbReference type="Gene3D" id="2.60.40.630">
    <property type="entry name" value="STAT transcription factor, DNA-binding domain"/>
    <property type="match status" value="1"/>
</dbReference>
<dbReference type="SUPFAM" id="SSF55550">
    <property type="entry name" value="SH2 domain"/>
    <property type="match status" value="1"/>
</dbReference>
<evidence type="ECO:0000256" key="14">
    <source>
        <dbReference type="ARBA" id="ARBA00054127"/>
    </source>
</evidence>
<dbReference type="InterPro" id="IPR008967">
    <property type="entry name" value="p53-like_TF_DNA-bd_sf"/>
</dbReference>
<dbReference type="InterPro" id="IPR013799">
    <property type="entry name" value="STAT_TF_prot_interaction"/>
</dbReference>
<dbReference type="InterPro" id="IPR001217">
    <property type="entry name" value="STAT"/>
</dbReference>
<dbReference type="SMART" id="SM00252">
    <property type="entry name" value="SH2"/>
    <property type="match status" value="1"/>
</dbReference>
<evidence type="ECO:0000256" key="17">
    <source>
        <dbReference type="RuleBase" id="RU046415"/>
    </source>
</evidence>
<feature type="domain" description="SH2" evidence="19">
    <location>
        <begin position="693"/>
        <end position="808"/>
    </location>
</feature>
<keyword evidence="10 17" id="KW-0238">DNA-binding</keyword>
<dbReference type="InterPro" id="IPR036860">
    <property type="entry name" value="SH2_dom_sf"/>
</dbReference>
<keyword evidence="6" id="KW-0013">ADP-ribosylation</keyword>
<dbReference type="SUPFAM" id="SSF49417">
    <property type="entry name" value="p53-like transcription factors"/>
    <property type="match status" value="1"/>
</dbReference>
<accession>A0A8D1LD02</accession>
<dbReference type="InterPro" id="IPR000980">
    <property type="entry name" value="SH2"/>
</dbReference>
<evidence type="ECO:0000256" key="13">
    <source>
        <dbReference type="ARBA" id="ARBA00023242"/>
    </source>
</evidence>
<keyword evidence="18" id="KW-0472">Membrane</keyword>
<dbReference type="PROSITE" id="PS50001">
    <property type="entry name" value="SH2"/>
    <property type="match status" value="1"/>
</dbReference>
<evidence type="ECO:0000256" key="9">
    <source>
        <dbReference type="ARBA" id="ARBA00023015"/>
    </source>
</evidence>
<evidence type="ECO:0000256" key="15">
    <source>
        <dbReference type="ARBA" id="ARBA00065891"/>
    </source>
</evidence>
<evidence type="ECO:0000256" key="11">
    <source>
        <dbReference type="ARBA" id="ARBA00023159"/>
    </source>
</evidence>
<dbReference type="AlphaFoldDB" id="A0A8D1LD02"/>
<dbReference type="Pfam" id="PF14596">
    <property type="entry name" value="STAT6_C"/>
    <property type="match status" value="1"/>
</dbReference>
<keyword evidence="13 17" id="KW-0539">Nucleus</keyword>
<dbReference type="SUPFAM" id="SSF47655">
    <property type="entry name" value="STAT"/>
    <property type="match status" value="1"/>
</dbReference>
<dbReference type="Pfam" id="PF21354">
    <property type="entry name" value="STAT_linker"/>
    <property type="match status" value="1"/>
</dbReference>